<sequence>MFLTSGDRPSFSPNAQTKSLSARIDAVIDTALAQQRVVGAVVLAAKDGEIVYARAAGFADREAGRAITPDTLFRLSSVSKVYVSVAAMVLVEQGRLALDAPVTDWLPDFRPASPDGSVSDITVRHLLSHMAGLSYGFLEPADGPYHRAGISDGMDIADVTLEENVRRIAAVPLLFAPGTSWNYSLATDVIGLVIERATDLPLAEAVRTLVMEPLGLTDTGFAVADPDRLAAGYVDDGAAPRRMADVEIIPLPFIEGSEGLRMSLARAFDENAFASGGAGMVGSAGDLLAVLEALRKGGAPLLSPSGVEAMATDQTQGIDLLPWAGRGFGLGFTVLRDPVAANSPEPIGTWRMGGAYGHSWFVDLVNGLTVVSFTNAGLEGQSPGGRFPDGLTRAIYG</sequence>
<keyword evidence="2" id="KW-0378">Hydrolase</keyword>
<keyword evidence="3" id="KW-1185">Reference proteome</keyword>
<dbReference type="PANTHER" id="PTHR43283:SF3">
    <property type="entry name" value="BETA-LACTAMASE FAMILY PROTEIN (AFU_ORTHOLOGUE AFUA_5G07500)"/>
    <property type="match status" value="1"/>
</dbReference>
<name>A0ABX2KL49_9PROT</name>
<organism evidence="2 3">
    <name type="scientific">Azospirillum melinis</name>
    <dbReference type="NCBI Taxonomy" id="328839"/>
    <lineage>
        <taxon>Bacteria</taxon>
        <taxon>Pseudomonadati</taxon>
        <taxon>Pseudomonadota</taxon>
        <taxon>Alphaproteobacteria</taxon>
        <taxon>Rhodospirillales</taxon>
        <taxon>Azospirillaceae</taxon>
        <taxon>Azospirillum</taxon>
    </lineage>
</organism>
<feature type="domain" description="Beta-lactamase-related" evidence="1">
    <location>
        <begin position="24"/>
        <end position="378"/>
    </location>
</feature>
<gene>
    <name evidence="2" type="ORF">GBZ48_34680</name>
</gene>
<dbReference type="Gene3D" id="3.40.710.10">
    <property type="entry name" value="DD-peptidase/beta-lactamase superfamily"/>
    <property type="match status" value="1"/>
</dbReference>
<evidence type="ECO:0000259" key="1">
    <source>
        <dbReference type="Pfam" id="PF00144"/>
    </source>
</evidence>
<dbReference type="GO" id="GO:0016787">
    <property type="term" value="F:hydrolase activity"/>
    <property type="evidence" value="ECO:0007669"/>
    <property type="project" value="UniProtKB-KW"/>
</dbReference>
<accession>A0ABX2KL49</accession>
<evidence type="ECO:0000313" key="2">
    <source>
        <dbReference type="EMBL" id="NUB04350.1"/>
    </source>
</evidence>
<reference evidence="2 3" key="1">
    <citation type="submission" date="2019-10" db="EMBL/GenBank/DDBJ databases">
        <title>Genome sequence of Azospirillum melinis.</title>
        <authorList>
            <person name="Ambrosini A."/>
            <person name="Sant'Anna F.H."/>
            <person name="Cassan F.D."/>
            <person name="Souza E.M."/>
            <person name="Passaglia L.M.P."/>
        </authorList>
    </citation>
    <scope>NUCLEOTIDE SEQUENCE [LARGE SCALE GENOMIC DNA]</scope>
    <source>
        <strain evidence="2 3">TMCY0552</strain>
    </source>
</reference>
<protein>
    <submittedName>
        <fullName evidence="2">Serine hydrolase</fullName>
    </submittedName>
</protein>
<dbReference type="Pfam" id="PF00144">
    <property type="entry name" value="Beta-lactamase"/>
    <property type="match status" value="1"/>
</dbReference>
<dbReference type="SUPFAM" id="SSF56601">
    <property type="entry name" value="beta-lactamase/transpeptidase-like"/>
    <property type="match status" value="1"/>
</dbReference>
<proteinExistence type="predicted"/>
<dbReference type="InterPro" id="IPR012338">
    <property type="entry name" value="Beta-lactam/transpept-like"/>
</dbReference>
<dbReference type="InterPro" id="IPR001466">
    <property type="entry name" value="Beta-lactam-related"/>
</dbReference>
<dbReference type="Proteomes" id="UP000605086">
    <property type="component" value="Unassembled WGS sequence"/>
</dbReference>
<evidence type="ECO:0000313" key="3">
    <source>
        <dbReference type="Proteomes" id="UP000605086"/>
    </source>
</evidence>
<dbReference type="RefSeq" id="WP_174475186.1">
    <property type="nucleotide sequence ID" value="NZ_JAGINN010000004.1"/>
</dbReference>
<comment type="caution">
    <text evidence="2">The sequence shown here is derived from an EMBL/GenBank/DDBJ whole genome shotgun (WGS) entry which is preliminary data.</text>
</comment>
<dbReference type="EMBL" id="WHOS01000104">
    <property type="protein sequence ID" value="NUB04350.1"/>
    <property type="molecule type" value="Genomic_DNA"/>
</dbReference>
<dbReference type="PANTHER" id="PTHR43283">
    <property type="entry name" value="BETA-LACTAMASE-RELATED"/>
    <property type="match status" value="1"/>
</dbReference>
<dbReference type="InterPro" id="IPR050789">
    <property type="entry name" value="Diverse_Enzym_Activities"/>
</dbReference>